<dbReference type="AlphaFoldDB" id="A0A8A3P264"/>
<evidence type="ECO:0000313" key="2">
    <source>
        <dbReference type="EMBL" id="QSZ31092.1"/>
    </source>
</evidence>
<keyword evidence="3" id="KW-1185">Reference proteome</keyword>
<feature type="region of interest" description="Disordered" evidence="1">
    <location>
        <begin position="44"/>
        <end position="79"/>
    </location>
</feature>
<proteinExistence type="predicted"/>
<evidence type="ECO:0000256" key="1">
    <source>
        <dbReference type="SAM" id="MobiDB-lite"/>
    </source>
</evidence>
<dbReference type="OrthoDB" id="3500541at2759"/>
<dbReference type="EMBL" id="CP063406">
    <property type="protein sequence ID" value="QSZ31092.1"/>
    <property type="molecule type" value="Genomic_DNA"/>
</dbReference>
<organism evidence="2 3">
    <name type="scientific">Monilinia vaccinii-corymbosi</name>
    <dbReference type="NCBI Taxonomy" id="61207"/>
    <lineage>
        <taxon>Eukaryota</taxon>
        <taxon>Fungi</taxon>
        <taxon>Dikarya</taxon>
        <taxon>Ascomycota</taxon>
        <taxon>Pezizomycotina</taxon>
        <taxon>Leotiomycetes</taxon>
        <taxon>Helotiales</taxon>
        <taxon>Sclerotiniaceae</taxon>
        <taxon>Monilinia</taxon>
    </lineage>
</organism>
<protein>
    <submittedName>
        <fullName evidence="2">Uncharacterized protein</fullName>
    </submittedName>
</protein>
<evidence type="ECO:0000313" key="3">
    <source>
        <dbReference type="Proteomes" id="UP000672032"/>
    </source>
</evidence>
<dbReference type="Proteomes" id="UP000672032">
    <property type="component" value="Chromosome 2"/>
</dbReference>
<reference evidence="2" key="1">
    <citation type="submission" date="2020-10" db="EMBL/GenBank/DDBJ databases">
        <title>Genome Sequence of Monilinia vaccinii-corymbosi Sheds Light on Mummy Berry Disease Infection of Blueberry and Mating Type.</title>
        <authorList>
            <person name="Yow A.G."/>
            <person name="Zhang Y."/>
            <person name="Bansal K."/>
            <person name="Eacker S.M."/>
            <person name="Sullivan S."/>
            <person name="Liachko I."/>
            <person name="Cubeta M.A."/>
            <person name="Rollins J.A."/>
            <person name="Ashrafi H."/>
        </authorList>
    </citation>
    <scope>NUCLEOTIDE SEQUENCE</scope>
    <source>
        <strain evidence="2">RL-1</strain>
    </source>
</reference>
<name>A0A8A3P264_9HELO</name>
<sequence>MSRENNTLTAGDPTICRATETFQNFCGHISRQFTHHSALCESNQKLSRPSTRSGRSRSSTLTLVASKPGTAPSEGSADGTLTRLSHTCADGLRSIAGSITGCRETRIDPACTFSFTAQASCPKLLIRPLHSPLPCASCAQTLGMGPEGTGEREMTAEEVEELEKNMVRLRPSMQIWAAKMNDWDNGIRVLMKG</sequence>
<gene>
    <name evidence="2" type="ORF">DSL72_000653</name>
</gene>
<feature type="compositionally biased region" description="Low complexity" evidence="1">
    <location>
        <begin position="46"/>
        <end position="63"/>
    </location>
</feature>
<accession>A0A8A3P264</accession>